<dbReference type="SUPFAM" id="SSF51735">
    <property type="entry name" value="NAD(P)-binding Rossmann-fold domains"/>
    <property type="match status" value="1"/>
</dbReference>
<dbReference type="Proteomes" id="UP001064879">
    <property type="component" value="Chromosome"/>
</dbReference>
<dbReference type="InterPro" id="IPR036291">
    <property type="entry name" value="NAD(P)-bd_dom_sf"/>
</dbReference>
<dbReference type="PRINTS" id="PR00084">
    <property type="entry name" value="MTLDHDRGNASE"/>
</dbReference>
<dbReference type="Gene3D" id="3.40.50.720">
    <property type="entry name" value="NAD(P)-binding Rossmann-like Domain"/>
    <property type="match status" value="1"/>
</dbReference>
<evidence type="ECO:0000256" key="2">
    <source>
        <dbReference type="ARBA" id="ARBA00012939"/>
    </source>
</evidence>
<dbReference type="InterPro" id="IPR050988">
    <property type="entry name" value="Mannitol_DH/Oxidoreductase"/>
</dbReference>
<dbReference type="InterPro" id="IPR023027">
    <property type="entry name" value="Mannitol_DH_CS"/>
</dbReference>
<dbReference type="EMBL" id="CP093443">
    <property type="protein sequence ID" value="UVI35121.1"/>
    <property type="molecule type" value="Genomic_DNA"/>
</dbReference>
<dbReference type="Gene3D" id="1.10.1040.10">
    <property type="entry name" value="N-(1-d-carboxylethyl)-l-norvaline Dehydrogenase, domain 2"/>
    <property type="match status" value="1"/>
</dbReference>
<accession>A0ABY5SPY9</accession>
<dbReference type="RefSeq" id="WP_265417794.1">
    <property type="nucleotide sequence ID" value="NZ_CP093443.1"/>
</dbReference>
<evidence type="ECO:0000259" key="8">
    <source>
        <dbReference type="Pfam" id="PF08125"/>
    </source>
</evidence>
<evidence type="ECO:0000259" key="7">
    <source>
        <dbReference type="Pfam" id="PF01232"/>
    </source>
</evidence>
<keyword evidence="4" id="KW-0560">Oxidoreductase</keyword>
<dbReference type="EC" id="1.1.1.17" evidence="2"/>
<reference evidence="9" key="1">
    <citation type="submission" date="2022-03" db="EMBL/GenBank/DDBJ databases">
        <title>Brevibacterium spongiae sp. nov., isolated from marine sponge.</title>
        <authorList>
            <person name="Li Z."/>
            <person name="Zhang M."/>
        </authorList>
    </citation>
    <scope>NUCLEOTIDE SEQUENCE</scope>
    <source>
        <strain evidence="9">WHS-Z9</strain>
    </source>
</reference>
<keyword evidence="10" id="KW-1185">Reference proteome</keyword>
<evidence type="ECO:0000313" key="10">
    <source>
        <dbReference type="Proteomes" id="UP001064879"/>
    </source>
</evidence>
<dbReference type="InterPro" id="IPR013328">
    <property type="entry name" value="6PGD_dom2"/>
</dbReference>
<dbReference type="Pfam" id="PF08125">
    <property type="entry name" value="Mannitol_dh_C"/>
    <property type="match status" value="1"/>
</dbReference>
<evidence type="ECO:0000256" key="4">
    <source>
        <dbReference type="ARBA" id="ARBA00023002"/>
    </source>
</evidence>
<name>A0ABY5SPY9_9MICO</name>
<evidence type="ECO:0000256" key="6">
    <source>
        <dbReference type="ARBA" id="ARBA00048615"/>
    </source>
</evidence>
<gene>
    <name evidence="9" type="ORF">L1F31_13480</name>
</gene>
<dbReference type="PROSITE" id="PS00974">
    <property type="entry name" value="MANNITOL_DHGENASE"/>
    <property type="match status" value="1"/>
</dbReference>
<comment type="similarity">
    <text evidence="1">Belongs to the mannitol dehydrogenase family.</text>
</comment>
<evidence type="ECO:0000256" key="5">
    <source>
        <dbReference type="ARBA" id="ARBA00023027"/>
    </source>
</evidence>
<dbReference type="InterPro" id="IPR013118">
    <property type="entry name" value="Mannitol_DH_C"/>
</dbReference>
<evidence type="ECO:0000313" key="9">
    <source>
        <dbReference type="EMBL" id="UVI35121.1"/>
    </source>
</evidence>
<dbReference type="InterPro" id="IPR000669">
    <property type="entry name" value="Mannitol_DH"/>
</dbReference>
<proteinExistence type="inferred from homology"/>
<dbReference type="InterPro" id="IPR013131">
    <property type="entry name" value="Mannitol_DH_N"/>
</dbReference>
<dbReference type="SUPFAM" id="SSF48179">
    <property type="entry name" value="6-phosphogluconate dehydrogenase C-terminal domain-like"/>
    <property type="match status" value="1"/>
</dbReference>
<feature type="domain" description="Mannitol dehydrogenase C-terminal" evidence="8">
    <location>
        <begin position="308"/>
        <end position="494"/>
    </location>
</feature>
<sequence>MTSSAAVSPEPRRGGPTLALSAENLSALSDCGITVPTYDRSTVTPGIVHFGVGGFHRAHMAMVVDDLMESGLATDWGIVGAGVLPHDAAMRDALAGQDHLYTLTLKHPDGARERRVIGSIIDYRFGPDDPAGLLDLLTDPAIRIVSLTVTEGGYNVNPVTGEFITDEPAIVADVEALRAGELPSTVFGYVVSALRARRDAGLAPFTVQSCDNISENGEVAAKMFSAFARLVDAELADWIGANVAFPNSMVDRITPATTDDDRADLLTDTGVQDAWPVVAEPFFQWVLQDVFTSGRPPYEQARVQVVDDVQPYEHMKLRLLNSGHQGLAYFGLLGGYTFAHEAMANPDFPIYLRRYMDEEGTPSLAPLPGIDLDAYKDSLIERFSNPEIRDTLARLGAESSDRIPKWLLPVVKDNLASGHPVDVAAAICASWARYAEGHDETGGRFTIVDRYSDRLQEVAGTQNDDPLAFLRQEQFFGGLAQEPRFTEPYLAALTSLHERGAKETVRRLAAHEEL</sequence>
<evidence type="ECO:0000256" key="1">
    <source>
        <dbReference type="ARBA" id="ARBA00006541"/>
    </source>
</evidence>
<keyword evidence="5" id="KW-0520">NAD</keyword>
<feature type="domain" description="Mannitol dehydrogenase N-terminal" evidence="7">
    <location>
        <begin position="46"/>
        <end position="298"/>
    </location>
</feature>
<dbReference type="Pfam" id="PF01232">
    <property type="entry name" value="Mannitol_dh"/>
    <property type="match status" value="1"/>
</dbReference>
<evidence type="ECO:0000256" key="3">
    <source>
        <dbReference type="ARBA" id="ARBA00016219"/>
    </source>
</evidence>
<organism evidence="9 10">
    <name type="scientific">Brevibacterium spongiae</name>
    <dbReference type="NCBI Taxonomy" id="2909672"/>
    <lineage>
        <taxon>Bacteria</taxon>
        <taxon>Bacillati</taxon>
        <taxon>Actinomycetota</taxon>
        <taxon>Actinomycetes</taxon>
        <taxon>Micrococcales</taxon>
        <taxon>Brevibacteriaceae</taxon>
        <taxon>Brevibacterium</taxon>
    </lineage>
</organism>
<comment type="catalytic activity">
    <reaction evidence="6">
        <text>D-mannitol 1-phosphate + NAD(+) = beta-D-fructose 6-phosphate + NADH + H(+)</text>
        <dbReference type="Rhea" id="RHEA:19661"/>
        <dbReference type="ChEBI" id="CHEBI:15378"/>
        <dbReference type="ChEBI" id="CHEBI:57540"/>
        <dbReference type="ChEBI" id="CHEBI:57634"/>
        <dbReference type="ChEBI" id="CHEBI:57945"/>
        <dbReference type="ChEBI" id="CHEBI:61381"/>
        <dbReference type="EC" id="1.1.1.17"/>
    </reaction>
</comment>
<dbReference type="InterPro" id="IPR008927">
    <property type="entry name" value="6-PGluconate_DH-like_C_sf"/>
</dbReference>
<protein>
    <recommendedName>
        <fullName evidence="3">Mannitol-1-phosphate 5-dehydrogenase</fullName>
        <ecNumber evidence="2">1.1.1.17</ecNumber>
    </recommendedName>
</protein>
<dbReference type="PANTHER" id="PTHR43362:SF1">
    <property type="entry name" value="MANNITOL DEHYDROGENASE 2-RELATED"/>
    <property type="match status" value="1"/>
</dbReference>
<dbReference type="PANTHER" id="PTHR43362">
    <property type="entry name" value="MANNITOL DEHYDROGENASE DSF1-RELATED"/>
    <property type="match status" value="1"/>
</dbReference>